<evidence type="ECO:0000313" key="3">
    <source>
        <dbReference type="Proteomes" id="UP000061457"/>
    </source>
</evidence>
<dbReference type="AlphaFoldDB" id="A0A0S2K715"/>
<gene>
    <name evidence="2" type="ORF">PP2015_3743</name>
</gene>
<feature type="transmembrane region" description="Helical" evidence="1">
    <location>
        <begin position="29"/>
        <end position="46"/>
    </location>
</feature>
<organism evidence="2 3">
    <name type="scientific">Pseudoalteromonas phenolica</name>
    <dbReference type="NCBI Taxonomy" id="161398"/>
    <lineage>
        <taxon>Bacteria</taxon>
        <taxon>Pseudomonadati</taxon>
        <taxon>Pseudomonadota</taxon>
        <taxon>Gammaproteobacteria</taxon>
        <taxon>Alteromonadales</taxon>
        <taxon>Pseudoalteromonadaceae</taxon>
        <taxon>Pseudoalteromonas</taxon>
    </lineage>
</organism>
<keyword evidence="1" id="KW-0812">Transmembrane</keyword>
<dbReference type="PATRIC" id="fig|161398.10.peg.3827"/>
<evidence type="ECO:0000256" key="1">
    <source>
        <dbReference type="SAM" id="Phobius"/>
    </source>
</evidence>
<accession>A0A0S2K715</accession>
<protein>
    <submittedName>
        <fullName evidence="2">Uncharacterized protein</fullName>
    </submittedName>
</protein>
<keyword evidence="1" id="KW-0472">Membrane</keyword>
<keyword evidence="3" id="KW-1185">Reference proteome</keyword>
<dbReference type="KEGG" id="pphe:PP2015_3743"/>
<sequence length="48" mass="5339">MTLGSFISFLIMFLLGKEAIDSIPLIIKVLLFGGFIVGMILTGRYIKF</sequence>
<dbReference type="EMBL" id="CP013188">
    <property type="protein sequence ID" value="ALO44215.1"/>
    <property type="molecule type" value="Genomic_DNA"/>
</dbReference>
<dbReference type="Proteomes" id="UP000061457">
    <property type="component" value="Chromosome II"/>
</dbReference>
<name>A0A0S2K715_9GAMM</name>
<evidence type="ECO:0000313" key="2">
    <source>
        <dbReference type="EMBL" id="ALO44215.1"/>
    </source>
</evidence>
<keyword evidence="1" id="KW-1133">Transmembrane helix</keyword>
<reference evidence="3" key="1">
    <citation type="submission" date="2015-11" db="EMBL/GenBank/DDBJ databases">
        <authorList>
            <person name="Kim K.M."/>
        </authorList>
    </citation>
    <scope>NUCLEOTIDE SEQUENCE [LARGE SCALE GENOMIC DNA]</scope>
    <source>
        <strain evidence="3">KCTC 12086</strain>
    </source>
</reference>
<proteinExistence type="predicted"/>